<dbReference type="AlphaFoldDB" id="A0A7N0TZS8"/>
<protein>
    <submittedName>
        <fullName evidence="1">Uncharacterized protein</fullName>
    </submittedName>
</protein>
<evidence type="ECO:0000313" key="1">
    <source>
        <dbReference type="EnsemblPlants" id="Kaladp0048s0795.1.v1.1.CDS.1"/>
    </source>
</evidence>
<dbReference type="Proteomes" id="UP000594263">
    <property type="component" value="Unplaced"/>
</dbReference>
<sequence length="142" mass="15962">MARTRLCKRWPRRGGKAVHRQRLQCGGKDVQGAARRLWSVTKVRTVREVKRDSGGADIWICVGYYVNLVLMKTLLGGHKSDGEYKSGLSSTNYAYQFYSFGKSSSKFFFQGSSDPPGLTVDPPLLVVLRNLKEEPNKAIVHK</sequence>
<dbReference type="Gramene" id="Kaladp0048s0795.1.v1.1">
    <property type="protein sequence ID" value="Kaladp0048s0795.1.v1.1.CDS.1"/>
    <property type="gene ID" value="Kaladp0048s0795.v1.1"/>
</dbReference>
<keyword evidence="2" id="KW-1185">Reference proteome</keyword>
<name>A0A7N0TZS8_KALFE</name>
<reference evidence="1" key="1">
    <citation type="submission" date="2021-01" db="UniProtKB">
        <authorList>
            <consortium name="EnsemblPlants"/>
        </authorList>
    </citation>
    <scope>IDENTIFICATION</scope>
</reference>
<proteinExistence type="predicted"/>
<dbReference type="EnsemblPlants" id="Kaladp0048s0795.1.v1.1">
    <property type="protein sequence ID" value="Kaladp0048s0795.1.v1.1.CDS.1"/>
    <property type="gene ID" value="Kaladp0048s0795.v1.1"/>
</dbReference>
<accession>A0A7N0TZS8</accession>
<evidence type="ECO:0000313" key="2">
    <source>
        <dbReference type="Proteomes" id="UP000594263"/>
    </source>
</evidence>
<organism evidence="1 2">
    <name type="scientific">Kalanchoe fedtschenkoi</name>
    <name type="common">Lavender scallops</name>
    <name type="synonym">South American air plant</name>
    <dbReference type="NCBI Taxonomy" id="63787"/>
    <lineage>
        <taxon>Eukaryota</taxon>
        <taxon>Viridiplantae</taxon>
        <taxon>Streptophyta</taxon>
        <taxon>Embryophyta</taxon>
        <taxon>Tracheophyta</taxon>
        <taxon>Spermatophyta</taxon>
        <taxon>Magnoliopsida</taxon>
        <taxon>eudicotyledons</taxon>
        <taxon>Gunneridae</taxon>
        <taxon>Pentapetalae</taxon>
        <taxon>Saxifragales</taxon>
        <taxon>Crassulaceae</taxon>
        <taxon>Kalanchoe</taxon>
    </lineage>
</organism>